<evidence type="ECO:0000256" key="3">
    <source>
        <dbReference type="ARBA" id="ARBA00022643"/>
    </source>
</evidence>
<keyword evidence="2 7" id="KW-0285">Flavoprotein</keyword>
<dbReference type="Proteomes" id="UP001139485">
    <property type="component" value="Unassembled WGS sequence"/>
</dbReference>
<feature type="binding site" evidence="7">
    <location>
        <begin position="294"/>
        <end position="295"/>
    </location>
    <ligand>
        <name>FMN</name>
        <dbReference type="ChEBI" id="CHEBI:58210"/>
    </ligand>
</feature>
<keyword evidence="11" id="KW-1185">Reference proteome</keyword>
<feature type="binding site" evidence="7">
    <location>
        <position position="126"/>
    </location>
    <ligand>
        <name>glyoxylate</name>
        <dbReference type="ChEBI" id="CHEBI:36655"/>
    </ligand>
</feature>
<gene>
    <name evidence="10" type="ORF">M8330_18510</name>
</gene>
<evidence type="ECO:0000256" key="1">
    <source>
        <dbReference type="ARBA" id="ARBA00001917"/>
    </source>
</evidence>
<accession>A0A9X2DD51</accession>
<evidence type="ECO:0000256" key="4">
    <source>
        <dbReference type="ARBA" id="ARBA00023002"/>
    </source>
</evidence>
<evidence type="ECO:0000259" key="9">
    <source>
        <dbReference type="PROSITE" id="PS51349"/>
    </source>
</evidence>
<evidence type="ECO:0000256" key="8">
    <source>
        <dbReference type="SAM" id="MobiDB-lite"/>
    </source>
</evidence>
<dbReference type="PANTHER" id="PTHR10578">
    <property type="entry name" value="S -2-HYDROXY-ACID OXIDASE-RELATED"/>
    <property type="match status" value="1"/>
</dbReference>
<dbReference type="Pfam" id="PF01070">
    <property type="entry name" value="FMN_dh"/>
    <property type="match status" value="1"/>
</dbReference>
<comment type="caution">
    <text evidence="10">The sequence shown here is derived from an EMBL/GenBank/DDBJ whole genome shotgun (WGS) entry which is preliminary data.</text>
</comment>
<dbReference type="InterPro" id="IPR012133">
    <property type="entry name" value="Alpha-hydoxy_acid_DH_FMN"/>
</dbReference>
<dbReference type="CDD" id="cd02809">
    <property type="entry name" value="alpha_hydroxyacid_oxid_FMN"/>
    <property type="match status" value="1"/>
</dbReference>
<dbReference type="PIRSF" id="PIRSF000138">
    <property type="entry name" value="Al-hdrx_acd_dh"/>
    <property type="match status" value="1"/>
</dbReference>
<name>A0A9X2DD51_9ACTN</name>
<dbReference type="SUPFAM" id="SSF51395">
    <property type="entry name" value="FMN-linked oxidoreductases"/>
    <property type="match status" value="1"/>
</dbReference>
<dbReference type="Gene3D" id="3.20.20.70">
    <property type="entry name" value="Aldolase class I"/>
    <property type="match status" value="1"/>
</dbReference>
<feature type="domain" description="FMN hydroxy acid dehydrogenase" evidence="9">
    <location>
        <begin position="1"/>
        <end position="342"/>
    </location>
</feature>
<evidence type="ECO:0000256" key="2">
    <source>
        <dbReference type="ARBA" id="ARBA00022630"/>
    </source>
</evidence>
<reference evidence="10" key="1">
    <citation type="submission" date="2022-05" db="EMBL/GenBank/DDBJ databases">
        <authorList>
            <person name="Tuo L."/>
        </authorList>
    </citation>
    <scope>NUCLEOTIDE SEQUENCE</scope>
    <source>
        <strain evidence="10">BSK12Z-4</strain>
    </source>
</reference>
<feature type="active site" description="Proton acceptor" evidence="6">
    <location>
        <position position="240"/>
    </location>
</feature>
<keyword evidence="3 7" id="KW-0288">FMN</keyword>
<feature type="binding site" evidence="7">
    <location>
        <position position="152"/>
    </location>
    <ligand>
        <name>FMN</name>
        <dbReference type="ChEBI" id="CHEBI:58210"/>
    </ligand>
</feature>
<sequence>MTSWQERLRARAGELTPAAVWDYVEHGSGQSLTRDEAAPAWSSLRLWPRVLRDVTDADLTVDLLGTPALPWGVAPTSLQVALHPEGDVAMARATAEAGGVMVVSSNTGTPFEDIAATGVTWWLQVYLPADRTLALPMLQRAVAAGASAVVLTVDTPVVASWDVAGDLVWDVVPPGSARANFPADHDSQPGSEKATDLGPQDVDWLLRRTGLPVVAKGVLRPDDALRCLQAGAAAVWVSTHGGRQLDRAVDTATAVRAVRAAVGESGTVYVDGGIRSGTDVVTAFAAGADAVFLGRLPLYGLVDGADGVAQVHRRLREETTEVLRLTGSRTPPDARGLLDPGL</sequence>
<evidence type="ECO:0000256" key="5">
    <source>
        <dbReference type="ARBA" id="ARBA00024042"/>
    </source>
</evidence>
<feature type="binding site" evidence="7">
    <location>
        <begin position="271"/>
        <end position="275"/>
    </location>
    <ligand>
        <name>FMN</name>
        <dbReference type="ChEBI" id="CHEBI:58210"/>
    </ligand>
</feature>
<comment type="similarity">
    <text evidence="5">Belongs to the FMN-dependent alpha-hydroxy acid dehydrogenase family.</text>
</comment>
<dbReference type="EMBL" id="JAMOIL010000031">
    <property type="protein sequence ID" value="MCM0622289.1"/>
    <property type="molecule type" value="Genomic_DNA"/>
</dbReference>
<feature type="binding site" evidence="7">
    <location>
        <position position="23"/>
    </location>
    <ligand>
        <name>glyoxylate</name>
        <dbReference type="ChEBI" id="CHEBI:36655"/>
    </ligand>
</feature>
<dbReference type="InterPro" id="IPR000262">
    <property type="entry name" value="FMN-dep_DH"/>
</dbReference>
<feature type="binding site" evidence="7">
    <location>
        <position position="243"/>
    </location>
    <ligand>
        <name>glyoxylate</name>
        <dbReference type="ChEBI" id="CHEBI:36655"/>
    </ligand>
</feature>
<organism evidence="10 11">
    <name type="scientific">Nocardioides bruguierae</name>
    <dbReference type="NCBI Taxonomy" id="2945102"/>
    <lineage>
        <taxon>Bacteria</taxon>
        <taxon>Bacillati</taxon>
        <taxon>Actinomycetota</taxon>
        <taxon>Actinomycetes</taxon>
        <taxon>Propionibacteriales</taxon>
        <taxon>Nocardioidaceae</taxon>
        <taxon>Nocardioides</taxon>
    </lineage>
</organism>
<dbReference type="GO" id="GO:0010181">
    <property type="term" value="F:FMN binding"/>
    <property type="evidence" value="ECO:0007669"/>
    <property type="project" value="InterPro"/>
</dbReference>
<feature type="binding site" evidence="7">
    <location>
        <position position="124"/>
    </location>
    <ligand>
        <name>FMN</name>
        <dbReference type="ChEBI" id="CHEBI:58210"/>
    </ligand>
</feature>
<dbReference type="InterPro" id="IPR037396">
    <property type="entry name" value="FMN_HAD"/>
</dbReference>
<dbReference type="AlphaFoldDB" id="A0A9X2DD51"/>
<dbReference type="InterPro" id="IPR013785">
    <property type="entry name" value="Aldolase_TIM"/>
</dbReference>
<feature type="binding site" evidence="7">
    <location>
        <position position="240"/>
    </location>
    <ligand>
        <name>glyoxylate</name>
        <dbReference type="ChEBI" id="CHEBI:36655"/>
    </ligand>
</feature>
<feature type="binding site" evidence="7">
    <location>
        <position position="238"/>
    </location>
    <ligand>
        <name>FMN</name>
        <dbReference type="ChEBI" id="CHEBI:58210"/>
    </ligand>
</feature>
<dbReference type="GO" id="GO:0016491">
    <property type="term" value="F:oxidoreductase activity"/>
    <property type="evidence" value="ECO:0007669"/>
    <property type="project" value="UniProtKB-KW"/>
</dbReference>
<feature type="binding site" evidence="7">
    <location>
        <position position="104"/>
    </location>
    <ligand>
        <name>FMN</name>
        <dbReference type="ChEBI" id="CHEBI:58210"/>
    </ligand>
</feature>
<dbReference type="RefSeq" id="WP_250828522.1">
    <property type="nucleotide sequence ID" value="NZ_JAMOIL010000031.1"/>
</dbReference>
<evidence type="ECO:0000256" key="6">
    <source>
        <dbReference type="PIRSR" id="PIRSR000138-1"/>
    </source>
</evidence>
<evidence type="ECO:0000313" key="10">
    <source>
        <dbReference type="EMBL" id="MCM0622289.1"/>
    </source>
</evidence>
<dbReference type="PANTHER" id="PTHR10578:SF107">
    <property type="entry name" value="2-HYDROXYACID OXIDASE 1"/>
    <property type="match status" value="1"/>
</dbReference>
<evidence type="ECO:0000313" key="11">
    <source>
        <dbReference type="Proteomes" id="UP001139485"/>
    </source>
</evidence>
<protein>
    <submittedName>
        <fullName evidence="10">Alpha-hydroxy-acid oxidizing protein</fullName>
    </submittedName>
</protein>
<dbReference type="PROSITE" id="PS51349">
    <property type="entry name" value="FMN_HYDROXY_ACID_DH_2"/>
    <property type="match status" value="1"/>
</dbReference>
<feature type="region of interest" description="Disordered" evidence="8">
    <location>
        <begin position="179"/>
        <end position="198"/>
    </location>
</feature>
<feature type="binding site" evidence="7">
    <location>
        <position position="216"/>
    </location>
    <ligand>
        <name>FMN</name>
        <dbReference type="ChEBI" id="CHEBI:58210"/>
    </ligand>
</feature>
<comment type="cofactor">
    <cofactor evidence="1">
        <name>FMN</name>
        <dbReference type="ChEBI" id="CHEBI:58210"/>
    </cofactor>
</comment>
<evidence type="ECO:0000256" key="7">
    <source>
        <dbReference type="PIRSR" id="PIRSR000138-2"/>
    </source>
</evidence>
<keyword evidence="4" id="KW-0560">Oxidoreductase</keyword>
<proteinExistence type="inferred from homology"/>